<evidence type="ECO:0000313" key="1">
    <source>
        <dbReference type="EMBL" id="OUL65185.1"/>
    </source>
</evidence>
<evidence type="ECO:0000313" key="2">
    <source>
        <dbReference type="Proteomes" id="UP000195072"/>
    </source>
</evidence>
<sequence length="151" mass="16206">MTDLTLPGGLAPDPARIWRVSAQHSMGQWPVKSSPDLLDYGVDFSAFLSGGDTIKSHTISVQTATGGTYDLTLVWDAHDDTRVLLMLGSGPPSTQQCVRIQIVTAQGRRFEQMMRVWIVDYIPASGKPLLTLPTGEQLADPSGAPISGTVV</sequence>
<dbReference type="Proteomes" id="UP000195072">
    <property type="component" value="Unassembled WGS sequence"/>
</dbReference>
<dbReference type="RefSeq" id="WP_086898305.1">
    <property type="nucleotide sequence ID" value="NZ_JOOZ01000079.1"/>
</dbReference>
<protein>
    <submittedName>
        <fullName evidence="1">Uncharacterized protein</fullName>
    </submittedName>
</protein>
<organism evidence="1 2">
    <name type="scientific">Acetobacter senegalensis</name>
    <dbReference type="NCBI Taxonomy" id="446692"/>
    <lineage>
        <taxon>Bacteria</taxon>
        <taxon>Pseudomonadati</taxon>
        <taxon>Pseudomonadota</taxon>
        <taxon>Alphaproteobacteria</taxon>
        <taxon>Acetobacterales</taxon>
        <taxon>Acetobacteraceae</taxon>
        <taxon>Acetobacter</taxon>
    </lineage>
</organism>
<gene>
    <name evidence="1" type="ORF">HK16_18500</name>
</gene>
<proteinExistence type="predicted"/>
<accession>A0A252EFD6</accession>
<dbReference type="Pfam" id="PF23148">
    <property type="entry name" value="Gp77"/>
    <property type="match status" value="1"/>
</dbReference>
<dbReference type="InterPro" id="IPR056928">
    <property type="entry name" value="Gp77-like"/>
</dbReference>
<name>A0A252EFD6_9PROT</name>
<comment type="caution">
    <text evidence="1">The sequence shown here is derived from an EMBL/GenBank/DDBJ whole genome shotgun (WGS) entry which is preliminary data.</text>
</comment>
<dbReference type="AlphaFoldDB" id="A0A252EFD6"/>
<reference evidence="1 2" key="1">
    <citation type="submission" date="2014-06" db="EMBL/GenBank/DDBJ databases">
        <authorList>
            <person name="Ju J."/>
            <person name="Zhang J."/>
        </authorList>
    </citation>
    <scope>NUCLEOTIDE SEQUENCE [LARGE SCALE GENOMIC DNA]</scope>
    <source>
        <strain evidence="1">DmL_050</strain>
    </source>
</reference>
<dbReference type="EMBL" id="JOOZ01000079">
    <property type="protein sequence ID" value="OUL65185.1"/>
    <property type="molecule type" value="Genomic_DNA"/>
</dbReference>